<dbReference type="Pfam" id="PF14450">
    <property type="entry name" value="FtsA"/>
    <property type="match status" value="1"/>
</dbReference>
<protein>
    <submittedName>
        <fullName evidence="2">Cell division protein FtsA</fullName>
    </submittedName>
</protein>
<keyword evidence="3" id="KW-1185">Reference proteome</keyword>
<dbReference type="SMART" id="SM00842">
    <property type="entry name" value="FtsA"/>
    <property type="match status" value="1"/>
</dbReference>
<dbReference type="Proteomes" id="UP000190625">
    <property type="component" value="Unassembled WGS sequence"/>
</dbReference>
<dbReference type="STRING" id="142842.SAMN02745118_01026"/>
<dbReference type="InterPro" id="IPR050696">
    <property type="entry name" value="FtsA/MreB"/>
</dbReference>
<sequence length="724" mass="81054">MNENQDLIFALDIGTRTVVGVVFSQLQDKLIIEDSEILEHQQRSMLDGQIHNVAEVTNQVQKIKTRLEDRLSVKLNQVAIAAAGRALKTVKGEFSIKFEGNKKVTEEDIKTLEFTAVQKAQEDLVAVDEKQSNGYHFVGYSVIRSRLDGMEINHLVGQRGTEIEVELVATFLPRVVVDSLLTVIKQSDLEVEHLTLEPIAASNLLIPQQMHGFNLALVDIGAGTSDIAVTEDGAIIGYAMVPVAGDEITEAICNAYMVDYRTAERIKRSLLDKEVVEIKDILDQKIEIPTQEVLTKIDSKVEHLAELIAEEIMNLNEQEPQAVICFGGGSLSPLLRDKLAQTLEMPINRVGIKSSQDSEQIEGNIEELPVIQAITPLGIGLSSYHNQNQANFLDVKVNGELVHLFTLSEPEISDALLAAEIDLRELEPSLGLALTVEVKDEVKVIPGETGTPGELLLNGEVASLDTQIENEDEIQVEFGEESRQGQGVIEDVVPKLESKEIIINGEPIVLEPKYYLDDELVELDTPLNDRAQIDYREVETVGDVIQQVWDIPLHLLQDKKIRYLINGEEKEYNFSNYQVKLNDKEVNLDTRVSSDDNLFFKKFKKSNQHTLTVKDALENVNINSELKIILNGRELEIPIKGFELLKNGIETTFDTEIVSGDKITYQAGELIIEQVLDHINYNLSERNREKMVLKKNGVEVELDDIVTQGDKIDIYLSKRLANKK</sequence>
<dbReference type="InterPro" id="IPR043129">
    <property type="entry name" value="ATPase_NBD"/>
</dbReference>
<reference evidence="3" key="1">
    <citation type="submission" date="2017-02" db="EMBL/GenBank/DDBJ databases">
        <authorList>
            <person name="Varghese N."/>
            <person name="Submissions S."/>
        </authorList>
    </citation>
    <scope>NUCLEOTIDE SEQUENCE [LARGE SCALE GENOMIC DNA]</scope>
    <source>
        <strain evidence="3">ATCC BAA-73</strain>
    </source>
</reference>
<dbReference type="GO" id="GO:0051301">
    <property type="term" value="P:cell division"/>
    <property type="evidence" value="ECO:0007669"/>
    <property type="project" value="UniProtKB-KW"/>
</dbReference>
<dbReference type="Gene3D" id="3.30.420.40">
    <property type="match status" value="2"/>
</dbReference>
<gene>
    <name evidence="2" type="ORF">SAMN02745118_01026</name>
</gene>
<dbReference type="PANTHER" id="PTHR32432">
    <property type="entry name" value="CELL DIVISION PROTEIN FTSA-RELATED"/>
    <property type="match status" value="1"/>
</dbReference>
<dbReference type="EMBL" id="FUWM01000007">
    <property type="protein sequence ID" value="SJZ49409.1"/>
    <property type="molecule type" value="Genomic_DNA"/>
</dbReference>
<feature type="domain" description="SHS2" evidence="1">
    <location>
        <begin position="8"/>
        <end position="205"/>
    </location>
</feature>
<dbReference type="SUPFAM" id="SSF53067">
    <property type="entry name" value="Actin-like ATPase domain"/>
    <property type="match status" value="2"/>
</dbReference>
<dbReference type="CDD" id="cd24004">
    <property type="entry name" value="ASKHA_NBD_PilM-like"/>
    <property type="match status" value="1"/>
</dbReference>
<dbReference type="OrthoDB" id="9768127at2"/>
<dbReference type="RefSeq" id="WP_078809519.1">
    <property type="nucleotide sequence ID" value="NZ_FUWM01000007.1"/>
</dbReference>
<evidence type="ECO:0000313" key="2">
    <source>
        <dbReference type="EMBL" id="SJZ49409.1"/>
    </source>
</evidence>
<organism evidence="2 3">
    <name type="scientific">Selenihalanaerobacter shriftii</name>
    <dbReference type="NCBI Taxonomy" id="142842"/>
    <lineage>
        <taxon>Bacteria</taxon>
        <taxon>Bacillati</taxon>
        <taxon>Bacillota</taxon>
        <taxon>Clostridia</taxon>
        <taxon>Halanaerobiales</taxon>
        <taxon>Halobacteroidaceae</taxon>
        <taxon>Selenihalanaerobacter</taxon>
    </lineage>
</organism>
<name>A0A1T4L3V9_9FIRM</name>
<keyword evidence="2" id="KW-0132">Cell division</keyword>
<evidence type="ECO:0000259" key="1">
    <source>
        <dbReference type="SMART" id="SM00842"/>
    </source>
</evidence>
<dbReference type="InterPro" id="IPR003494">
    <property type="entry name" value="SHS2_FtsA"/>
</dbReference>
<proteinExistence type="predicted"/>
<evidence type="ECO:0000313" key="3">
    <source>
        <dbReference type="Proteomes" id="UP000190625"/>
    </source>
</evidence>
<dbReference type="AlphaFoldDB" id="A0A1T4L3V9"/>
<accession>A0A1T4L3V9</accession>
<keyword evidence="2" id="KW-0131">Cell cycle</keyword>
<dbReference type="PANTHER" id="PTHR32432:SF3">
    <property type="entry name" value="ETHANOLAMINE UTILIZATION PROTEIN EUTJ"/>
    <property type="match status" value="1"/>
</dbReference>